<organism evidence="5 6">
    <name type="scientific">Lithospermum erythrorhizon</name>
    <name type="common">Purple gromwell</name>
    <name type="synonym">Lithospermum officinale var. erythrorhizon</name>
    <dbReference type="NCBI Taxonomy" id="34254"/>
    <lineage>
        <taxon>Eukaryota</taxon>
        <taxon>Viridiplantae</taxon>
        <taxon>Streptophyta</taxon>
        <taxon>Embryophyta</taxon>
        <taxon>Tracheophyta</taxon>
        <taxon>Spermatophyta</taxon>
        <taxon>Magnoliopsida</taxon>
        <taxon>eudicotyledons</taxon>
        <taxon>Gunneridae</taxon>
        <taxon>Pentapetalae</taxon>
        <taxon>asterids</taxon>
        <taxon>lamiids</taxon>
        <taxon>Boraginales</taxon>
        <taxon>Boraginaceae</taxon>
        <taxon>Boraginoideae</taxon>
        <taxon>Lithospermeae</taxon>
        <taxon>Lithospermum</taxon>
    </lineage>
</organism>
<proteinExistence type="predicted"/>
<evidence type="ECO:0000256" key="2">
    <source>
        <dbReference type="SAM" id="Coils"/>
    </source>
</evidence>
<evidence type="ECO:0000313" key="6">
    <source>
        <dbReference type="Proteomes" id="UP001454036"/>
    </source>
</evidence>
<dbReference type="SUPFAM" id="SSF57850">
    <property type="entry name" value="RING/U-box"/>
    <property type="match status" value="1"/>
</dbReference>
<dbReference type="Pfam" id="PF13639">
    <property type="entry name" value="zf-RING_2"/>
    <property type="match status" value="1"/>
</dbReference>
<dbReference type="EMBL" id="BAABME010005415">
    <property type="protein sequence ID" value="GAA0165561.1"/>
    <property type="molecule type" value="Genomic_DNA"/>
</dbReference>
<reference evidence="5 6" key="1">
    <citation type="submission" date="2024-01" db="EMBL/GenBank/DDBJ databases">
        <title>The complete chloroplast genome sequence of Lithospermum erythrorhizon: insights into the phylogenetic relationship among Boraginaceae species and the maternal lineages of purple gromwells.</title>
        <authorList>
            <person name="Okada T."/>
            <person name="Watanabe K."/>
        </authorList>
    </citation>
    <scope>NUCLEOTIDE SEQUENCE [LARGE SCALE GENOMIC DNA]</scope>
</reference>
<feature type="domain" description="RING-type" evidence="4">
    <location>
        <begin position="18"/>
        <end position="66"/>
    </location>
</feature>
<dbReference type="SMART" id="SM00184">
    <property type="entry name" value="RING"/>
    <property type="match status" value="1"/>
</dbReference>
<accession>A0AAV3QRC0</accession>
<keyword evidence="1" id="KW-0863">Zinc-finger</keyword>
<dbReference type="Gene3D" id="3.30.40.10">
    <property type="entry name" value="Zinc/RING finger domain, C3HC4 (zinc finger)"/>
    <property type="match status" value="1"/>
</dbReference>
<dbReference type="PANTHER" id="PTHR47344:SF1">
    <property type="entry name" value="RING ZINC FINGER PROTEIN-RELATED"/>
    <property type="match status" value="1"/>
</dbReference>
<name>A0AAV3QRC0_LITER</name>
<feature type="coiled-coil region" evidence="2">
    <location>
        <begin position="259"/>
        <end position="286"/>
    </location>
</feature>
<evidence type="ECO:0000259" key="4">
    <source>
        <dbReference type="PROSITE" id="PS50089"/>
    </source>
</evidence>
<keyword evidence="2" id="KW-0175">Coiled coil</keyword>
<dbReference type="InterPro" id="IPR013083">
    <property type="entry name" value="Znf_RING/FYVE/PHD"/>
</dbReference>
<gene>
    <name evidence="5" type="ORF">LIER_20937</name>
</gene>
<dbReference type="PANTHER" id="PTHR47344">
    <property type="entry name" value="RING ZINC FINGER PROTEIN-RELATED"/>
    <property type="match status" value="1"/>
</dbReference>
<dbReference type="PROSITE" id="PS50089">
    <property type="entry name" value="ZF_RING_2"/>
    <property type="match status" value="1"/>
</dbReference>
<dbReference type="GO" id="GO:0008270">
    <property type="term" value="F:zinc ion binding"/>
    <property type="evidence" value="ECO:0007669"/>
    <property type="project" value="UniProtKB-KW"/>
</dbReference>
<evidence type="ECO:0000313" key="5">
    <source>
        <dbReference type="EMBL" id="GAA0165561.1"/>
    </source>
</evidence>
<dbReference type="AlphaFoldDB" id="A0AAV3QRC0"/>
<evidence type="ECO:0000256" key="3">
    <source>
        <dbReference type="SAM" id="MobiDB-lite"/>
    </source>
</evidence>
<feature type="region of interest" description="Disordered" evidence="3">
    <location>
        <begin position="556"/>
        <end position="579"/>
    </location>
</feature>
<dbReference type="Proteomes" id="UP001454036">
    <property type="component" value="Unassembled WGS sequence"/>
</dbReference>
<sequence>MVEKTQTNCNNSFTKTICSICYEDLKPIVEDLQSISICGHVFHELCLQQWFEYCTNGKKRNCPVCKQKCATKDVSRLYFQSLGDPNDANNSQKAHQCEESPEELLGEFKRLEGKVSGLGLALEQRNKDLEGVNKEFAICKEILEAEKKLRIKASNEKTTIQQLLNQKSKDLDKSTLECMSLQERNMALAKELAALKLVSDINLDEDEVVKLASLGNEANSKETVDILNKSLIIRNKSYKDLISKCNSLGRGEARSQSKLEKAIAKIGKLKARVLELECAIEAKDNEALRSLKVSRNTSTNVSLQNDFPRDAQISKCFGEGQGVSPAVTSVNVDEVVVSNPTMRGQMKYLKVPNNNNDDDKTASSLDQNKLERDVILLDEDEDELETSRHPNGTSARYAKRKNMSDVFQIHDLSSTGVSLDEKSDMQAHELGSRENDLGSMNFKNTKEHRYPDVVDDFMHDFEPVQSSFSIRKENVSTVPVAQPGDSCFSGALRGPDGMNWHLGKWCKKGNNESSSKAGDLIAVGADGRGGQIKVLRSLNPSSMDNRNVSNFTKRSKYGVKASGSQSQPPIERFFGRARH</sequence>
<dbReference type="CDD" id="cd16448">
    <property type="entry name" value="RING-H2"/>
    <property type="match status" value="1"/>
</dbReference>
<keyword evidence="1" id="KW-0862">Zinc</keyword>
<dbReference type="InterPro" id="IPR001841">
    <property type="entry name" value="Znf_RING"/>
</dbReference>
<keyword evidence="1" id="KW-0479">Metal-binding</keyword>
<evidence type="ECO:0000256" key="1">
    <source>
        <dbReference type="PROSITE-ProRule" id="PRU00175"/>
    </source>
</evidence>
<feature type="region of interest" description="Disordered" evidence="3">
    <location>
        <begin position="348"/>
        <end position="369"/>
    </location>
</feature>
<comment type="caution">
    <text evidence="5">The sequence shown here is derived from an EMBL/GenBank/DDBJ whole genome shotgun (WGS) entry which is preliminary data.</text>
</comment>
<protein>
    <recommendedName>
        <fullName evidence="4">RING-type domain-containing protein</fullName>
    </recommendedName>
</protein>
<keyword evidence="6" id="KW-1185">Reference proteome</keyword>